<dbReference type="EMBL" id="CACTIH010000711">
    <property type="protein sequence ID" value="CAA2962045.1"/>
    <property type="molecule type" value="Genomic_DNA"/>
</dbReference>
<reference evidence="3 4" key="1">
    <citation type="submission" date="2019-12" db="EMBL/GenBank/DDBJ databases">
        <authorList>
            <person name="Alioto T."/>
            <person name="Alioto T."/>
            <person name="Gomez Garrido J."/>
        </authorList>
    </citation>
    <scope>NUCLEOTIDE SEQUENCE [LARGE SCALE GENOMIC DNA]</scope>
</reference>
<feature type="chain" id="PRO_5035941953" evidence="2">
    <location>
        <begin position="27"/>
        <end position="322"/>
    </location>
</feature>
<feature type="signal peptide" evidence="2">
    <location>
        <begin position="1"/>
        <end position="26"/>
    </location>
</feature>
<proteinExistence type="predicted"/>
<organism evidence="3 4">
    <name type="scientific">Olea europaea subsp. europaea</name>
    <dbReference type="NCBI Taxonomy" id="158383"/>
    <lineage>
        <taxon>Eukaryota</taxon>
        <taxon>Viridiplantae</taxon>
        <taxon>Streptophyta</taxon>
        <taxon>Embryophyta</taxon>
        <taxon>Tracheophyta</taxon>
        <taxon>Spermatophyta</taxon>
        <taxon>Magnoliopsida</taxon>
        <taxon>eudicotyledons</taxon>
        <taxon>Gunneridae</taxon>
        <taxon>Pentapetalae</taxon>
        <taxon>asterids</taxon>
        <taxon>lamiids</taxon>
        <taxon>Lamiales</taxon>
        <taxon>Oleaceae</taxon>
        <taxon>Oleeae</taxon>
        <taxon>Olea</taxon>
    </lineage>
</organism>
<evidence type="ECO:0000256" key="1">
    <source>
        <dbReference type="SAM" id="MobiDB-lite"/>
    </source>
</evidence>
<feature type="region of interest" description="Disordered" evidence="1">
    <location>
        <begin position="152"/>
        <end position="176"/>
    </location>
</feature>
<evidence type="ECO:0000256" key="2">
    <source>
        <dbReference type="SAM" id="SignalP"/>
    </source>
</evidence>
<keyword evidence="2" id="KW-0732">Signal</keyword>
<dbReference type="Proteomes" id="UP000594638">
    <property type="component" value="Unassembled WGS sequence"/>
</dbReference>
<gene>
    <name evidence="3" type="ORF">OLEA9_A060223</name>
</gene>
<sequence length="322" mass="32639">MAFSSRFSCNLHPIVLLLILLFPISAASLDSDFDSDLLLFHQDYTPPAPPPPPPHPPSLSCDGDLGGVGSLDTTCKIASSLNLSKNVYIAGKGNFVILSNVNISCSSFPGCEIMINITGNFSLGENSTIASGTIELFADNAIFGNNSAVNTTGLAGSPPPRTSGTPQGVDGAGGGHGGRGAACLTDTSKLPEDVWGGDAYAWSSLLKPWSYGSKGGTTSREIDYGGGGGGRVMLVILRLLEVNGRVLAEGGDGGTKGGGGSGGSIYIKAYKMIGTGSISACGGNGFAGGGGGRVSVDIFSRHDKPEISVNGKTTDMSSNVVL</sequence>
<dbReference type="PANTHER" id="PTHR31513">
    <property type="entry name" value="EPHRIN TYPE-B RECEPTOR"/>
    <property type="match status" value="1"/>
</dbReference>
<dbReference type="Gramene" id="OE9A060223T1">
    <property type="protein sequence ID" value="OE9A060223C1"/>
    <property type="gene ID" value="OE9A060223"/>
</dbReference>
<dbReference type="AlphaFoldDB" id="A0A8S0Q6F2"/>
<dbReference type="PANTHER" id="PTHR31513:SF1">
    <property type="entry name" value="EPHRIN TYPE-B RECEPTOR"/>
    <property type="match status" value="1"/>
</dbReference>
<keyword evidence="4" id="KW-1185">Reference proteome</keyword>
<protein>
    <submittedName>
        <fullName evidence="3">Uncharacterized protein LOC111368658 isoform X1</fullName>
    </submittedName>
</protein>
<evidence type="ECO:0000313" key="3">
    <source>
        <dbReference type="EMBL" id="CAA2962045.1"/>
    </source>
</evidence>
<name>A0A8S0Q6F2_OLEEU</name>
<evidence type="ECO:0000313" key="4">
    <source>
        <dbReference type="Proteomes" id="UP000594638"/>
    </source>
</evidence>
<comment type="caution">
    <text evidence="3">The sequence shown here is derived from an EMBL/GenBank/DDBJ whole genome shotgun (WGS) entry which is preliminary data.</text>
</comment>
<accession>A0A8S0Q6F2</accession>
<dbReference type="OrthoDB" id="1722131at2759"/>